<dbReference type="Proteomes" id="UP000029833">
    <property type="component" value="Unassembled WGS sequence"/>
</dbReference>
<sequence>MNATDRVLVYGATGHTGRFVVDELRRRGLVPVLAGRSAERLAAVPSRHADLDRRVVAADDPDGLRRALAGVGAVVNCAGPFLDTALPLARAAVGSGAHYLDVTAEQPAVQALYRELDAPARAAGVAVVPALAFYGGLADLLVTAALDGGSRADEVEVAIGLDRWWPTAGTRVTGARNTATRLVIRGGELAELAAPAPTSTWTYPAPLGEQAVVELPFSEVVTIDRHLDVGELRSYLNTAPLDDLHDAATPEPAATDERGRSAQQFVVDVAVRRGADTVRTRATGRDIYAVTAPIVVEGAVRLLDGRHRGPGAAAPGEAFDAADVLAVLEHDAGALVVRTAQARSRASISR</sequence>
<dbReference type="InterPro" id="IPR005097">
    <property type="entry name" value="Sacchrp_dh_NADP-bd"/>
</dbReference>
<evidence type="ECO:0000313" key="3">
    <source>
        <dbReference type="Proteomes" id="UP000029833"/>
    </source>
</evidence>
<dbReference type="PANTHER" id="PTHR43781:SF1">
    <property type="entry name" value="SACCHAROPINE DEHYDROGENASE"/>
    <property type="match status" value="1"/>
</dbReference>
<comment type="caution">
    <text evidence="2">The sequence shown here is derived from an EMBL/GenBank/DDBJ whole genome shotgun (WGS) entry which is preliminary data.</text>
</comment>
<dbReference type="Gene3D" id="3.40.50.720">
    <property type="entry name" value="NAD(P)-binding Rossmann-like Domain"/>
    <property type="match status" value="1"/>
</dbReference>
<dbReference type="SUPFAM" id="SSF51735">
    <property type="entry name" value="NAD(P)-binding Rossmann-fold domains"/>
    <property type="match status" value="1"/>
</dbReference>
<evidence type="ECO:0000259" key="1">
    <source>
        <dbReference type="Pfam" id="PF03435"/>
    </source>
</evidence>
<dbReference type="AlphaFoldDB" id="A0A0A0B8T0"/>
<dbReference type="PANTHER" id="PTHR43781">
    <property type="entry name" value="SACCHAROPINE DEHYDROGENASE"/>
    <property type="match status" value="1"/>
</dbReference>
<protein>
    <submittedName>
        <fullName evidence="2">Saccharopine dehydrogenase</fullName>
    </submittedName>
</protein>
<dbReference type="EMBL" id="AXNT01000018">
    <property type="protein sequence ID" value="KGM03290.1"/>
    <property type="molecule type" value="Genomic_DNA"/>
</dbReference>
<evidence type="ECO:0000313" key="2">
    <source>
        <dbReference type="EMBL" id="KGM03290.1"/>
    </source>
</evidence>
<proteinExistence type="predicted"/>
<dbReference type="RefSeq" id="WP_034626030.1">
    <property type="nucleotide sequence ID" value="NZ_AXNT01000018.1"/>
</dbReference>
<reference evidence="2 3" key="1">
    <citation type="submission" date="2013-10" db="EMBL/GenBank/DDBJ databases">
        <authorList>
            <person name="Wang G."/>
            <person name="Zhuang W."/>
        </authorList>
    </citation>
    <scope>NUCLEOTIDE SEQUENCE [LARGE SCALE GENOMIC DNA]</scope>
    <source>
        <strain evidence="2 3">DSM 20118</strain>
    </source>
</reference>
<dbReference type="STRING" id="1408250.Q760_06535"/>
<dbReference type="Pfam" id="PF03435">
    <property type="entry name" value="Sacchrp_dh_NADP"/>
    <property type="match status" value="1"/>
</dbReference>
<feature type="domain" description="Saccharopine dehydrogenase NADP binding" evidence="1">
    <location>
        <begin position="7"/>
        <end position="128"/>
    </location>
</feature>
<accession>A0A0A0B8T0</accession>
<name>A0A0A0B8T0_9CELL</name>
<dbReference type="InterPro" id="IPR036291">
    <property type="entry name" value="NAD(P)-bd_dom_sf"/>
</dbReference>
<keyword evidence="3" id="KW-1185">Reference proteome</keyword>
<organism evidence="2 3">
    <name type="scientific">Cellulomonas cellasea DSM 20118</name>
    <dbReference type="NCBI Taxonomy" id="1408250"/>
    <lineage>
        <taxon>Bacteria</taxon>
        <taxon>Bacillati</taxon>
        <taxon>Actinomycetota</taxon>
        <taxon>Actinomycetes</taxon>
        <taxon>Micrococcales</taxon>
        <taxon>Cellulomonadaceae</taxon>
        <taxon>Cellulomonas</taxon>
    </lineage>
</organism>
<gene>
    <name evidence="2" type="ORF">Q760_06535</name>
</gene>
<dbReference type="OrthoDB" id="4369409at2"/>